<proteinExistence type="predicted"/>
<dbReference type="EMBL" id="CP000527">
    <property type="protein sequence ID" value="ABM28418.1"/>
    <property type="molecule type" value="Genomic_DNA"/>
</dbReference>
<accession>A0A0H3A879</accession>
<gene>
    <name evidence="1" type="ordered locus">Dvul_1400</name>
</gene>
<sequence>MTRTPRYSVITPSTGRRPKALSFAIASVERAFCHAGLDMGAVEMLVGFDGVRGERVSAASFIRWFDIPADGDFGNGIRNALLKAARGERLLFLDDDNALTPEAFSLYDAHAGIEMVVGRIDTTASFDIPFLPRPDVHPITPGNVDPLCLCVTRELAVTRCGGWQGSPVMPQAHERHFRYESDFLNIHKYWRRAMSTLLIDAFVGIYDAGCGLDPQGMNTRQTRRALRDRDSTEKS</sequence>
<dbReference type="SUPFAM" id="SSF53448">
    <property type="entry name" value="Nucleotide-diphospho-sugar transferases"/>
    <property type="match status" value="1"/>
</dbReference>
<dbReference type="RefSeq" id="WP_011792237.1">
    <property type="nucleotide sequence ID" value="NC_008751.1"/>
</dbReference>
<dbReference type="Proteomes" id="UP000009173">
    <property type="component" value="Chromosome"/>
</dbReference>
<organism evidence="1 2">
    <name type="scientific">Nitratidesulfovibrio vulgaris (strain DP4)</name>
    <name type="common">Desulfovibrio vulgaris</name>
    <dbReference type="NCBI Taxonomy" id="391774"/>
    <lineage>
        <taxon>Bacteria</taxon>
        <taxon>Pseudomonadati</taxon>
        <taxon>Thermodesulfobacteriota</taxon>
        <taxon>Desulfovibrionia</taxon>
        <taxon>Desulfovibrionales</taxon>
        <taxon>Desulfovibrionaceae</taxon>
        <taxon>Nitratidesulfovibrio</taxon>
    </lineage>
</organism>
<dbReference type="AlphaFoldDB" id="A0A0H3A879"/>
<dbReference type="HOGENOM" id="CLU_1238590_0_0_7"/>
<dbReference type="CDD" id="cd00761">
    <property type="entry name" value="Glyco_tranf_GTA_type"/>
    <property type="match status" value="1"/>
</dbReference>
<evidence type="ECO:0000313" key="2">
    <source>
        <dbReference type="Proteomes" id="UP000009173"/>
    </source>
</evidence>
<evidence type="ECO:0000313" key="1">
    <source>
        <dbReference type="EMBL" id="ABM28418.1"/>
    </source>
</evidence>
<keyword evidence="1" id="KW-0808">Transferase</keyword>
<protein>
    <submittedName>
        <fullName evidence="1">Glycosyl transferase, group 2 family protein</fullName>
    </submittedName>
</protein>
<name>A0A0H3A879_NITV4</name>
<dbReference type="GO" id="GO:0016740">
    <property type="term" value="F:transferase activity"/>
    <property type="evidence" value="ECO:0007669"/>
    <property type="project" value="UniProtKB-KW"/>
</dbReference>
<dbReference type="InterPro" id="IPR029044">
    <property type="entry name" value="Nucleotide-diphossugar_trans"/>
</dbReference>
<reference evidence="2" key="1">
    <citation type="journal article" date="2009" name="Environ. Microbiol.">
        <title>Contribution of mobile genetic elements to Desulfovibrio vulgaris genome plasticity.</title>
        <authorList>
            <person name="Walker C.B."/>
            <person name="Stolyar S."/>
            <person name="Chivian D."/>
            <person name="Pinel N."/>
            <person name="Gabster J.A."/>
            <person name="Dehal P.S."/>
            <person name="He Z."/>
            <person name="Yang Z.K."/>
            <person name="Yen H.C."/>
            <person name="Zhou J."/>
            <person name="Wall J.D."/>
            <person name="Hazen T.C."/>
            <person name="Arkin A.P."/>
            <person name="Stahl D.A."/>
        </authorList>
    </citation>
    <scope>NUCLEOTIDE SEQUENCE [LARGE SCALE GENOMIC DNA]</scope>
    <source>
        <strain evidence="2">DP4</strain>
    </source>
</reference>
<dbReference type="KEGG" id="dvl:Dvul_1400"/>